<accession>A0A2Y9B8E9</accession>
<proteinExistence type="inferred from homology"/>
<dbReference type="Gene3D" id="3.90.1310.10">
    <property type="entry name" value="Penicillin-binding protein 2a (Domain 2)"/>
    <property type="match status" value="1"/>
</dbReference>
<dbReference type="EMBL" id="QGDL01000001">
    <property type="protein sequence ID" value="PWJ32036.1"/>
    <property type="molecule type" value="Genomic_DNA"/>
</dbReference>
<dbReference type="SUPFAM" id="SSF56601">
    <property type="entry name" value="beta-lactamase/transpeptidase-like"/>
    <property type="match status" value="1"/>
</dbReference>
<dbReference type="InterPro" id="IPR005311">
    <property type="entry name" value="PBP_dimer"/>
</dbReference>
<keyword evidence="3" id="KW-0472">Membrane</keyword>
<dbReference type="Pfam" id="PF03717">
    <property type="entry name" value="PBP_dimer"/>
    <property type="match status" value="1"/>
</dbReference>
<comment type="caution">
    <text evidence="7">The sequence shown here is derived from an EMBL/GenBank/DDBJ whole genome shotgun (WGS) entry which is preliminary data.</text>
</comment>
<comment type="similarity">
    <text evidence="2">Belongs to the transpeptidase family.</text>
</comment>
<dbReference type="SUPFAM" id="SSF56519">
    <property type="entry name" value="Penicillin binding protein dimerisation domain"/>
    <property type="match status" value="1"/>
</dbReference>
<evidence type="ECO:0000313" key="8">
    <source>
        <dbReference type="Proteomes" id="UP000245845"/>
    </source>
</evidence>
<dbReference type="Proteomes" id="UP000245845">
    <property type="component" value="Unassembled WGS sequence"/>
</dbReference>
<dbReference type="InterPro" id="IPR012338">
    <property type="entry name" value="Beta-lactam/transpept-like"/>
</dbReference>
<dbReference type="RefSeq" id="WP_109729407.1">
    <property type="nucleotide sequence ID" value="NZ_BAAACK010000007.1"/>
</dbReference>
<protein>
    <submittedName>
        <fullName evidence="7">Stage V sporulation protein D (Sporulation-specific penicillin-binding protein)</fullName>
    </submittedName>
</protein>
<evidence type="ECO:0000313" key="7">
    <source>
        <dbReference type="EMBL" id="PWJ32036.1"/>
    </source>
</evidence>
<dbReference type="Gene3D" id="3.40.710.10">
    <property type="entry name" value="DD-peptidase/beta-lactamase superfamily"/>
    <property type="match status" value="1"/>
</dbReference>
<feature type="domain" description="Penicillin-binding protein transpeptidase" evidence="5">
    <location>
        <begin position="277"/>
        <end position="602"/>
    </location>
</feature>
<reference evidence="7 8" key="1">
    <citation type="submission" date="2018-05" db="EMBL/GenBank/DDBJ databases">
        <title>The Hungate 1000. A catalogue of reference genomes from the rumen microbiome.</title>
        <authorList>
            <person name="Kelly W."/>
        </authorList>
    </citation>
    <scope>NUCLEOTIDE SEQUENCE [LARGE SCALE GENOMIC DNA]</scope>
    <source>
        <strain evidence="7 8">NLAE-zl-C242</strain>
    </source>
</reference>
<sequence length="673" mass="74998">MAKRKRQNRFQFLTKKFPKRMQKKLVMLFMAIILAFVVLVGRITYINASKGEKYTKIVLDQQEYDSRVIPYKRGDIVDRNGTKMAVSERVYNVILDVNVVLSDEDYIEPTIKVLEDVFDIKESDVRERIKENPESRYEILAKGVSYEKAKEFQKIEKNTKKYPNVKGIWLEDDYQRSYPYNSLASDVIGFSVAGNQGAIGIESAYNEVLNGTDGREYGYFDSASTVERTVKPAKNGYTVVSTIDVTLQSIVEKCIKEFNDEHTGEKREGEPGSKNTAVMIMNPNTGEILAEASYPNFDLNNPRDLTGIYTEEKLKAMTDDEKLEAMNELWRNFCVSDAFEPGSTAKPFTVATGLETGALKGNETYVCGGYLHVGDYDIACHLRSGHGTETIEQAVANSCNVALMHMVEAIGAKDFSRYQHIFGFGEYTGIDLPGEASTASLLYTEEQLNPSELATSSFGQGFNVTMTQMTAAFCSLINGGNYYQPHIVKQIQDESGKVVETKNPVLLKKTISAETSTQVKQYMKAVMTSGTGQGANVEGYDIGGKTGTAEKLPRGNEKYVLSYIGYAPQENPEVVVYVVIDEANVADQGTSSYVLDLSKKIMSEAFPYLNITTMEGYTGTTNGAVPTEQLQQQTDYQDFDANYEDDYDKPDGSYIDDNYDPDLADWATGQDAQ</sequence>
<dbReference type="GO" id="GO:0071555">
    <property type="term" value="P:cell wall organization"/>
    <property type="evidence" value="ECO:0007669"/>
    <property type="project" value="TreeGrafter"/>
</dbReference>
<dbReference type="PANTHER" id="PTHR30627">
    <property type="entry name" value="PEPTIDOGLYCAN D,D-TRANSPEPTIDASE"/>
    <property type="match status" value="1"/>
</dbReference>
<feature type="domain" description="Penicillin-binding protein dimerisation" evidence="6">
    <location>
        <begin position="70"/>
        <end position="228"/>
    </location>
</feature>
<organism evidence="7 8">
    <name type="scientific">Faecalicatena orotica</name>
    <dbReference type="NCBI Taxonomy" id="1544"/>
    <lineage>
        <taxon>Bacteria</taxon>
        <taxon>Bacillati</taxon>
        <taxon>Bacillota</taxon>
        <taxon>Clostridia</taxon>
        <taxon>Lachnospirales</taxon>
        <taxon>Lachnospiraceae</taxon>
        <taxon>Faecalicatena</taxon>
    </lineage>
</organism>
<evidence type="ECO:0000259" key="6">
    <source>
        <dbReference type="Pfam" id="PF03717"/>
    </source>
</evidence>
<dbReference type="GO" id="GO:0008658">
    <property type="term" value="F:penicillin binding"/>
    <property type="evidence" value="ECO:0007669"/>
    <property type="project" value="InterPro"/>
</dbReference>
<evidence type="ECO:0000256" key="3">
    <source>
        <dbReference type="ARBA" id="ARBA00023136"/>
    </source>
</evidence>
<name>A0A2Y9B8E9_9FIRM</name>
<dbReference type="InterPro" id="IPR036138">
    <property type="entry name" value="PBP_dimer_sf"/>
</dbReference>
<dbReference type="GO" id="GO:0005886">
    <property type="term" value="C:plasma membrane"/>
    <property type="evidence" value="ECO:0007669"/>
    <property type="project" value="TreeGrafter"/>
</dbReference>
<feature type="region of interest" description="Disordered" evidence="4">
    <location>
        <begin position="640"/>
        <end position="673"/>
    </location>
</feature>
<evidence type="ECO:0000256" key="1">
    <source>
        <dbReference type="ARBA" id="ARBA00004370"/>
    </source>
</evidence>
<gene>
    <name evidence="7" type="ORF">A8806_101323</name>
</gene>
<dbReference type="OrthoDB" id="9804124at2"/>
<dbReference type="PANTHER" id="PTHR30627:SF26">
    <property type="entry name" value="PENICILLIN-BINDING PROTEIN 2B"/>
    <property type="match status" value="1"/>
</dbReference>
<dbReference type="InterPro" id="IPR050515">
    <property type="entry name" value="Beta-lactam/transpept"/>
</dbReference>
<evidence type="ECO:0000256" key="2">
    <source>
        <dbReference type="ARBA" id="ARBA00007171"/>
    </source>
</evidence>
<dbReference type="Pfam" id="PF00905">
    <property type="entry name" value="Transpeptidase"/>
    <property type="match status" value="1"/>
</dbReference>
<comment type="subcellular location">
    <subcellularLocation>
        <location evidence="1">Membrane</location>
    </subcellularLocation>
</comment>
<evidence type="ECO:0000256" key="4">
    <source>
        <dbReference type="SAM" id="MobiDB-lite"/>
    </source>
</evidence>
<dbReference type="InterPro" id="IPR001460">
    <property type="entry name" value="PCN-bd_Tpept"/>
</dbReference>
<keyword evidence="8" id="KW-1185">Reference proteome</keyword>
<evidence type="ECO:0000259" key="5">
    <source>
        <dbReference type="Pfam" id="PF00905"/>
    </source>
</evidence>
<dbReference type="AlphaFoldDB" id="A0A2Y9B8E9"/>